<dbReference type="InterPro" id="IPR005813">
    <property type="entry name" value="Ribosomal_bL20"/>
</dbReference>
<evidence type="ECO:0000313" key="10">
    <source>
        <dbReference type="Proteomes" id="UP000317093"/>
    </source>
</evidence>
<evidence type="ECO:0000256" key="8">
    <source>
        <dbReference type="RuleBase" id="RU000560"/>
    </source>
</evidence>
<organism evidence="9 10">
    <name type="scientific">Kolteria novifilia</name>
    <dbReference type="NCBI Taxonomy" id="2527975"/>
    <lineage>
        <taxon>Bacteria</taxon>
        <taxon>Pseudomonadati</taxon>
        <taxon>Planctomycetota</taxon>
        <taxon>Planctomycetia</taxon>
        <taxon>Kolteriales</taxon>
        <taxon>Kolteriaceae</taxon>
        <taxon>Kolteria</taxon>
    </lineage>
</organism>
<dbReference type="InterPro" id="IPR035566">
    <property type="entry name" value="Ribosomal_protein_bL20_C"/>
</dbReference>
<evidence type="ECO:0000256" key="3">
    <source>
        <dbReference type="ARBA" id="ARBA00022884"/>
    </source>
</evidence>
<dbReference type="GO" id="GO:0005840">
    <property type="term" value="C:ribosome"/>
    <property type="evidence" value="ECO:0007669"/>
    <property type="project" value="UniProtKB-KW"/>
</dbReference>
<reference evidence="9 10" key="1">
    <citation type="submission" date="2019-02" db="EMBL/GenBank/DDBJ databases">
        <title>Deep-cultivation of Planctomycetes and their phenomic and genomic characterization uncovers novel biology.</title>
        <authorList>
            <person name="Wiegand S."/>
            <person name="Jogler M."/>
            <person name="Boedeker C."/>
            <person name="Pinto D."/>
            <person name="Vollmers J."/>
            <person name="Rivas-Marin E."/>
            <person name="Kohn T."/>
            <person name="Peeters S.H."/>
            <person name="Heuer A."/>
            <person name="Rast P."/>
            <person name="Oberbeckmann S."/>
            <person name="Bunk B."/>
            <person name="Jeske O."/>
            <person name="Meyerdierks A."/>
            <person name="Storesund J.E."/>
            <person name="Kallscheuer N."/>
            <person name="Luecker S."/>
            <person name="Lage O.M."/>
            <person name="Pohl T."/>
            <person name="Merkel B.J."/>
            <person name="Hornburger P."/>
            <person name="Mueller R.-W."/>
            <person name="Bruemmer F."/>
            <person name="Labrenz M."/>
            <person name="Spormann A.M."/>
            <person name="Op den Camp H."/>
            <person name="Overmann J."/>
            <person name="Amann R."/>
            <person name="Jetten M.S.M."/>
            <person name="Mascher T."/>
            <person name="Medema M.H."/>
            <person name="Devos D.P."/>
            <person name="Kaster A.-K."/>
            <person name="Ovreas L."/>
            <person name="Rohde M."/>
            <person name="Galperin M.Y."/>
            <person name="Jogler C."/>
        </authorList>
    </citation>
    <scope>NUCLEOTIDE SEQUENCE [LARGE SCALE GENOMIC DNA]</scope>
    <source>
        <strain evidence="9 10">Pan216</strain>
    </source>
</reference>
<dbReference type="SUPFAM" id="SSF74731">
    <property type="entry name" value="Ribosomal protein L20"/>
    <property type="match status" value="1"/>
</dbReference>
<name>A0A518AXK3_9BACT</name>
<dbReference type="Gene3D" id="1.10.1900.20">
    <property type="entry name" value="Ribosomal protein L20"/>
    <property type="match status" value="1"/>
</dbReference>
<dbReference type="GO" id="GO:0000027">
    <property type="term" value="P:ribosomal large subunit assembly"/>
    <property type="evidence" value="ECO:0007669"/>
    <property type="project" value="UniProtKB-UniRule"/>
</dbReference>
<dbReference type="Pfam" id="PF00453">
    <property type="entry name" value="Ribosomal_L20"/>
    <property type="match status" value="1"/>
</dbReference>
<evidence type="ECO:0000313" key="9">
    <source>
        <dbReference type="EMBL" id="QDU59459.1"/>
    </source>
</evidence>
<evidence type="ECO:0000256" key="1">
    <source>
        <dbReference type="ARBA" id="ARBA00007698"/>
    </source>
</evidence>
<dbReference type="PRINTS" id="PR00062">
    <property type="entry name" value="RIBOSOMALL20"/>
</dbReference>
<keyword evidence="4 7" id="KW-0689">Ribosomal protein</keyword>
<dbReference type="KEGG" id="knv:Pan216_02870"/>
<keyword evidence="3 7" id="KW-0694">RNA-binding</keyword>
<proteinExistence type="inferred from homology"/>
<evidence type="ECO:0000256" key="2">
    <source>
        <dbReference type="ARBA" id="ARBA00022730"/>
    </source>
</evidence>
<dbReference type="Proteomes" id="UP000317093">
    <property type="component" value="Chromosome"/>
</dbReference>
<dbReference type="PANTHER" id="PTHR10986">
    <property type="entry name" value="39S RIBOSOMAL PROTEIN L20"/>
    <property type="match status" value="1"/>
</dbReference>
<dbReference type="Gene3D" id="6.10.160.10">
    <property type="match status" value="1"/>
</dbReference>
<dbReference type="GO" id="GO:0019843">
    <property type="term" value="F:rRNA binding"/>
    <property type="evidence" value="ECO:0007669"/>
    <property type="project" value="UniProtKB-UniRule"/>
</dbReference>
<dbReference type="GO" id="GO:0003735">
    <property type="term" value="F:structural constituent of ribosome"/>
    <property type="evidence" value="ECO:0007669"/>
    <property type="project" value="InterPro"/>
</dbReference>
<dbReference type="GO" id="GO:0006412">
    <property type="term" value="P:translation"/>
    <property type="evidence" value="ECO:0007669"/>
    <property type="project" value="InterPro"/>
</dbReference>
<accession>A0A518AXK3</accession>
<evidence type="ECO:0000256" key="7">
    <source>
        <dbReference type="HAMAP-Rule" id="MF_00382"/>
    </source>
</evidence>
<dbReference type="HAMAP" id="MF_00382">
    <property type="entry name" value="Ribosomal_bL20"/>
    <property type="match status" value="1"/>
</dbReference>
<comment type="function">
    <text evidence="7 8">Binds directly to 23S ribosomal RNA and is necessary for the in vitro assembly process of the 50S ribosomal subunit. It is not involved in the protein synthesizing functions of that subunit.</text>
</comment>
<sequence>MVRARKGAARLQAKKRLFKAVKGYRGGRRRLLRTVKVAILRSGQYAYRDRKVRKRMMRRLWILRINAACRQRGCRYSEFMHALKESGIDLNRKVLAQLAIIDPAAFDKIVETAGVGQLAAASA</sequence>
<dbReference type="AlphaFoldDB" id="A0A518AXK3"/>
<dbReference type="NCBIfam" id="TIGR01032">
    <property type="entry name" value="rplT_bact"/>
    <property type="match status" value="1"/>
</dbReference>
<keyword evidence="10" id="KW-1185">Reference proteome</keyword>
<dbReference type="FunFam" id="1.10.1900.20:FF:000001">
    <property type="entry name" value="50S ribosomal protein L20"/>
    <property type="match status" value="1"/>
</dbReference>
<evidence type="ECO:0000256" key="6">
    <source>
        <dbReference type="ARBA" id="ARBA00035172"/>
    </source>
</evidence>
<dbReference type="GO" id="GO:1990904">
    <property type="term" value="C:ribonucleoprotein complex"/>
    <property type="evidence" value="ECO:0007669"/>
    <property type="project" value="UniProtKB-KW"/>
</dbReference>
<evidence type="ECO:0000256" key="4">
    <source>
        <dbReference type="ARBA" id="ARBA00022980"/>
    </source>
</evidence>
<dbReference type="InterPro" id="IPR049946">
    <property type="entry name" value="RIBOSOMAL_L20_CS"/>
</dbReference>
<keyword evidence="2 7" id="KW-0699">rRNA-binding</keyword>
<comment type="similarity">
    <text evidence="1 7 8">Belongs to the bacterial ribosomal protein bL20 family.</text>
</comment>
<dbReference type="CDD" id="cd07026">
    <property type="entry name" value="Ribosomal_L20"/>
    <property type="match status" value="1"/>
</dbReference>
<keyword evidence="5 7" id="KW-0687">Ribonucleoprotein</keyword>
<dbReference type="PROSITE" id="PS00937">
    <property type="entry name" value="RIBOSOMAL_L20"/>
    <property type="match status" value="1"/>
</dbReference>
<evidence type="ECO:0000256" key="5">
    <source>
        <dbReference type="ARBA" id="ARBA00023274"/>
    </source>
</evidence>
<protein>
    <recommendedName>
        <fullName evidence="6 7">Large ribosomal subunit protein bL20</fullName>
    </recommendedName>
</protein>
<dbReference type="EMBL" id="CP036279">
    <property type="protein sequence ID" value="QDU59459.1"/>
    <property type="molecule type" value="Genomic_DNA"/>
</dbReference>
<gene>
    <name evidence="7 9" type="primary">rplT</name>
    <name evidence="9" type="ORF">Pan216_02870</name>
</gene>